<keyword evidence="1" id="KW-0812">Transmembrane</keyword>
<reference evidence="2" key="2">
    <citation type="submission" date="2018-07" db="EMBL/GenBank/DDBJ databases">
        <authorList>
            <consortium name="GenomeTrakr network: Whole genome sequencing for foodborne pathogen traceback"/>
        </authorList>
    </citation>
    <scope>NUCLEOTIDE SEQUENCE</scope>
    <source>
        <strain evidence="2">WAPHL-SAL-A01132</strain>
    </source>
</reference>
<keyword evidence="1" id="KW-0472">Membrane</keyword>
<dbReference type="AlphaFoldDB" id="A0A5W0UPB0"/>
<gene>
    <name evidence="3" type="ORF">A3030_03435</name>
    <name evidence="2" type="ORF">ASA99_11860</name>
</gene>
<proteinExistence type="predicted"/>
<dbReference type="EMBL" id="AAKJGI010000002">
    <property type="protein sequence ID" value="ECS3348947.1"/>
    <property type="molecule type" value="Genomic_DNA"/>
</dbReference>
<protein>
    <submittedName>
        <fullName evidence="2">Uncharacterized protein</fullName>
    </submittedName>
</protein>
<evidence type="ECO:0000313" key="3">
    <source>
        <dbReference type="EMBL" id="ECS3348947.1"/>
    </source>
</evidence>
<reference evidence="3" key="1">
    <citation type="submission" date="2018-07" db="EMBL/GenBank/DDBJ databases">
        <authorList>
            <consortium name="NARMS: The National Antimicrobial Resistance Monitoring System"/>
        </authorList>
    </citation>
    <scope>NUCLEOTIDE SEQUENCE</scope>
    <source>
        <strain evidence="3">CVM N57491F</strain>
    </source>
</reference>
<evidence type="ECO:0000256" key="1">
    <source>
        <dbReference type="SAM" id="Phobius"/>
    </source>
</evidence>
<feature type="transmembrane region" description="Helical" evidence="1">
    <location>
        <begin position="63"/>
        <end position="83"/>
    </location>
</feature>
<comment type="caution">
    <text evidence="2">The sequence shown here is derived from an EMBL/GenBank/DDBJ whole genome shotgun (WGS) entry which is preliminary data.</text>
</comment>
<evidence type="ECO:0000313" key="2">
    <source>
        <dbReference type="EMBL" id="EBV9741313.1"/>
    </source>
</evidence>
<accession>A0A5W0UPB0</accession>
<sequence length="124" mass="13532">MVFSVIKLPIILYTLHTSSGLCVGYGLPGPSMGLALTGRCSPQSHRYYAPGDSLPCRLYATRIILAIYSIMMIIAPSQIITIINKSHHEINSIIRFLLPARRILRAQADPSAATDLTVTIPLKA</sequence>
<keyword evidence="1" id="KW-1133">Transmembrane helix</keyword>
<organism evidence="2">
    <name type="scientific">Salmonella senftenberg</name>
    <dbReference type="NCBI Taxonomy" id="28150"/>
    <lineage>
        <taxon>Bacteria</taxon>
        <taxon>Pseudomonadati</taxon>
        <taxon>Pseudomonadota</taxon>
        <taxon>Gammaproteobacteria</taxon>
        <taxon>Enterobacterales</taxon>
        <taxon>Enterobacteriaceae</taxon>
        <taxon>Salmonella</taxon>
    </lineage>
</organism>
<dbReference type="EMBL" id="AAHGYF010000008">
    <property type="protein sequence ID" value="EBV9741313.1"/>
    <property type="molecule type" value="Genomic_DNA"/>
</dbReference>
<name>A0A5W0UPB0_SALSE</name>